<dbReference type="AlphaFoldDB" id="A0A0E3P0V9"/>
<keyword evidence="3" id="KW-1185">Reference proteome</keyword>
<evidence type="ECO:0000313" key="3">
    <source>
        <dbReference type="Proteomes" id="UP000033111"/>
    </source>
</evidence>
<dbReference type="GeneID" id="24858889"/>
<proteinExistence type="predicted"/>
<reference evidence="2 3" key="1">
    <citation type="submission" date="2014-07" db="EMBL/GenBank/DDBJ databases">
        <title>Methanogenic archaea and the global carbon cycle.</title>
        <authorList>
            <person name="Henriksen J.R."/>
            <person name="Luke J."/>
            <person name="Reinhart S."/>
            <person name="Benedict M.N."/>
            <person name="Youngblut N.D."/>
            <person name="Metcalf M.E."/>
            <person name="Whitaker R.J."/>
            <person name="Metcalf W.W."/>
        </authorList>
    </citation>
    <scope>NUCLEOTIDE SEQUENCE [LARGE SCALE GENOMIC DNA]</scope>
    <source>
        <strain evidence="2 3">T4/M</strain>
    </source>
</reference>
<dbReference type="HOGENOM" id="CLU_071219_0_0_2"/>
<protein>
    <recommendedName>
        <fullName evidence="1">DUF7490 domain-containing protein</fullName>
    </recommendedName>
</protein>
<accession>A0A0E3P0V9</accession>
<evidence type="ECO:0000259" key="1">
    <source>
        <dbReference type="Pfam" id="PF24318"/>
    </source>
</evidence>
<dbReference type="PATRIC" id="fig|1434120.4.peg.188"/>
<feature type="domain" description="DUF7490" evidence="1">
    <location>
        <begin position="153"/>
        <end position="254"/>
    </location>
</feature>
<dbReference type="KEGG" id="msw:MSSIT_0136"/>
<dbReference type="PIRSF" id="PIRSF012886">
    <property type="entry name" value="UCP012886"/>
    <property type="match status" value="1"/>
</dbReference>
<dbReference type="EMBL" id="CP009506">
    <property type="protein sequence ID" value="AKB26855.1"/>
    <property type="molecule type" value="Genomic_DNA"/>
</dbReference>
<dbReference type="Pfam" id="PF24318">
    <property type="entry name" value="DUF7490"/>
    <property type="match status" value="2"/>
</dbReference>
<name>A0A0E3P0V9_9EURY</name>
<gene>
    <name evidence="2" type="ORF">MSSIT_0136</name>
</gene>
<dbReference type="InterPro" id="IPR055913">
    <property type="entry name" value="DUF7490"/>
</dbReference>
<organism evidence="2 3">
    <name type="scientific">Methanosarcina siciliae T4/M</name>
    <dbReference type="NCBI Taxonomy" id="1434120"/>
    <lineage>
        <taxon>Archaea</taxon>
        <taxon>Methanobacteriati</taxon>
        <taxon>Methanobacteriota</taxon>
        <taxon>Stenosarchaea group</taxon>
        <taxon>Methanomicrobia</taxon>
        <taxon>Methanosarcinales</taxon>
        <taxon>Methanosarcinaceae</taxon>
        <taxon>Methanosarcina</taxon>
    </lineage>
</organism>
<dbReference type="Proteomes" id="UP000033111">
    <property type="component" value="Chromosome"/>
</dbReference>
<sequence length="321" mass="36300">MGKQRIKPIRILFLMSIIFLFASGSGCVRSFEEGSYYNIKDMDISADRAGTSFVDLNVTTYVEKYQGDTEKNSSLLLKVYSRESGLLETQERIELGALEKGETKAVSQSLNLPKTGGYNIRSVLFEGDTQKGIGEIDVYNLDFLPADVQDIGLEISEMDFRVRKVEDRKVLIESDIYLTNEGKKTSQDLRMLVKVRELDAGLLADKVWTLTGEIKPETTVIRSVNLTMPDQYNYAVEVLIWNNDTIVRRGEDYIQLNPKVEVKDKTSTETKKIQTSEFENVDDYEMIPEEKYAEEGATPGFSLFLAAVLLCSAAVLRRRFG</sequence>
<feature type="domain" description="DUF7490" evidence="1">
    <location>
        <begin position="37"/>
        <end position="142"/>
    </location>
</feature>
<dbReference type="RefSeq" id="WP_231590271.1">
    <property type="nucleotide sequence ID" value="NZ_CP009506.1"/>
</dbReference>
<dbReference type="InterPro" id="IPR016604">
    <property type="entry name" value="UCP012886"/>
</dbReference>
<evidence type="ECO:0000313" key="2">
    <source>
        <dbReference type="EMBL" id="AKB26855.1"/>
    </source>
</evidence>
<dbReference type="PROSITE" id="PS51257">
    <property type="entry name" value="PROKAR_LIPOPROTEIN"/>
    <property type="match status" value="1"/>
</dbReference>